<dbReference type="InterPro" id="IPR011701">
    <property type="entry name" value="MFS"/>
</dbReference>
<feature type="transmembrane region" description="Helical" evidence="8">
    <location>
        <begin position="249"/>
        <end position="271"/>
    </location>
</feature>
<dbReference type="AlphaFoldDB" id="A0A4P9VIT7"/>
<keyword evidence="11" id="KW-1185">Reference proteome</keyword>
<dbReference type="PROSITE" id="PS50850">
    <property type="entry name" value="MFS"/>
    <property type="match status" value="1"/>
</dbReference>
<name>A0A4P9VIT7_9GAMM</name>
<feature type="transmembrane region" description="Helical" evidence="8">
    <location>
        <begin position="167"/>
        <end position="185"/>
    </location>
</feature>
<organism evidence="10 11">
    <name type="scientific">Zooshikella ganghwensis</name>
    <dbReference type="NCBI Taxonomy" id="202772"/>
    <lineage>
        <taxon>Bacteria</taxon>
        <taxon>Pseudomonadati</taxon>
        <taxon>Pseudomonadota</taxon>
        <taxon>Gammaproteobacteria</taxon>
        <taxon>Oceanospirillales</taxon>
        <taxon>Zooshikellaceae</taxon>
        <taxon>Zooshikella</taxon>
    </lineage>
</organism>
<comment type="similarity">
    <text evidence="2 8">Belongs to the major facilitator superfamily. Bcr/CmlA family.</text>
</comment>
<keyword evidence="3 8" id="KW-0813">Transport</keyword>
<feature type="transmembrane region" description="Helical" evidence="8">
    <location>
        <begin position="77"/>
        <end position="96"/>
    </location>
</feature>
<protein>
    <recommendedName>
        <fullName evidence="8">Bcr/CflA family efflux transporter</fullName>
    </recommendedName>
</protein>
<feature type="domain" description="Major facilitator superfamily (MFS) profile" evidence="9">
    <location>
        <begin position="11"/>
        <end position="392"/>
    </location>
</feature>
<dbReference type="PANTHER" id="PTHR43124:SF3">
    <property type="entry name" value="CHLORAMPHENICOL EFFLUX PUMP RV0191"/>
    <property type="match status" value="1"/>
</dbReference>
<feature type="transmembrane region" description="Helical" evidence="8">
    <location>
        <begin position="135"/>
        <end position="161"/>
    </location>
</feature>
<gene>
    <name evidence="10" type="ORF">B9G39_00935</name>
</gene>
<dbReference type="PRINTS" id="PR01036">
    <property type="entry name" value="TCRTETB"/>
</dbReference>
<comment type="caution">
    <text evidence="10">The sequence shown here is derived from an EMBL/GenBank/DDBJ whole genome shotgun (WGS) entry which is preliminary data.</text>
</comment>
<evidence type="ECO:0000256" key="8">
    <source>
        <dbReference type="RuleBase" id="RU365088"/>
    </source>
</evidence>
<comment type="subcellular location">
    <subcellularLocation>
        <location evidence="8">Cell inner membrane</location>
        <topology evidence="8">Multi-pass membrane protein</topology>
    </subcellularLocation>
    <subcellularLocation>
        <location evidence="1">Cell membrane</location>
        <topology evidence="1">Multi-pass membrane protein</topology>
    </subcellularLocation>
</comment>
<evidence type="ECO:0000256" key="3">
    <source>
        <dbReference type="ARBA" id="ARBA00022448"/>
    </source>
</evidence>
<evidence type="ECO:0000313" key="11">
    <source>
        <dbReference type="Proteomes" id="UP000257039"/>
    </source>
</evidence>
<dbReference type="Proteomes" id="UP000257039">
    <property type="component" value="Unassembled WGS sequence"/>
</dbReference>
<keyword evidence="6 8" id="KW-1133">Transmembrane helix</keyword>
<dbReference type="PANTHER" id="PTHR43124">
    <property type="entry name" value="PURINE EFFLUX PUMP PBUE"/>
    <property type="match status" value="1"/>
</dbReference>
<dbReference type="Gene3D" id="1.20.1720.10">
    <property type="entry name" value="Multidrug resistance protein D"/>
    <property type="match status" value="1"/>
</dbReference>
<dbReference type="InterPro" id="IPR036259">
    <property type="entry name" value="MFS_trans_sf"/>
</dbReference>
<keyword evidence="8" id="KW-0997">Cell inner membrane</keyword>
<evidence type="ECO:0000259" key="9">
    <source>
        <dbReference type="PROSITE" id="PS50850"/>
    </source>
</evidence>
<keyword evidence="4" id="KW-1003">Cell membrane</keyword>
<dbReference type="InterPro" id="IPR004812">
    <property type="entry name" value="Efflux_drug-R_Bcr/CmlA"/>
</dbReference>
<evidence type="ECO:0000256" key="5">
    <source>
        <dbReference type="ARBA" id="ARBA00022692"/>
    </source>
</evidence>
<dbReference type="InterPro" id="IPR020846">
    <property type="entry name" value="MFS_dom"/>
</dbReference>
<dbReference type="GO" id="GO:1990961">
    <property type="term" value="P:xenobiotic detoxification by transmembrane export across the plasma membrane"/>
    <property type="evidence" value="ECO:0007669"/>
    <property type="project" value="InterPro"/>
</dbReference>
<proteinExistence type="inferred from homology"/>
<dbReference type="NCBIfam" id="TIGR00710">
    <property type="entry name" value="efflux_Bcr_CflA"/>
    <property type="match status" value="1"/>
</dbReference>
<keyword evidence="7 8" id="KW-0472">Membrane</keyword>
<dbReference type="PROSITE" id="PS51257">
    <property type="entry name" value="PROKAR_LIPOPROTEIN"/>
    <property type="match status" value="1"/>
</dbReference>
<evidence type="ECO:0000256" key="2">
    <source>
        <dbReference type="ARBA" id="ARBA00006236"/>
    </source>
</evidence>
<accession>A0A4P9VIT7</accession>
<keyword evidence="5 8" id="KW-0812">Transmembrane</keyword>
<feature type="transmembrane region" description="Helical" evidence="8">
    <location>
        <begin position="345"/>
        <end position="362"/>
    </location>
</feature>
<dbReference type="SUPFAM" id="SSF103473">
    <property type="entry name" value="MFS general substrate transporter"/>
    <property type="match status" value="1"/>
</dbReference>
<feature type="transmembrane region" description="Helical" evidence="8">
    <location>
        <begin position="283"/>
        <end position="299"/>
    </location>
</feature>
<dbReference type="CDD" id="cd17320">
    <property type="entry name" value="MFS_MdfA_MDR_like"/>
    <property type="match status" value="1"/>
</dbReference>
<feature type="transmembrane region" description="Helical" evidence="8">
    <location>
        <begin position="102"/>
        <end position="123"/>
    </location>
</feature>
<evidence type="ECO:0000256" key="6">
    <source>
        <dbReference type="ARBA" id="ARBA00022989"/>
    </source>
</evidence>
<dbReference type="EMBL" id="NDXW01000001">
    <property type="protein sequence ID" value="RDH42120.1"/>
    <property type="molecule type" value="Genomic_DNA"/>
</dbReference>
<evidence type="ECO:0000256" key="7">
    <source>
        <dbReference type="ARBA" id="ARBA00023136"/>
    </source>
</evidence>
<evidence type="ECO:0000256" key="4">
    <source>
        <dbReference type="ARBA" id="ARBA00022475"/>
    </source>
</evidence>
<comment type="caution">
    <text evidence="8">Lacks conserved residue(s) required for the propagation of feature annotation.</text>
</comment>
<reference evidence="10 11" key="1">
    <citation type="submission" date="2017-04" db="EMBL/GenBank/DDBJ databases">
        <title>Draft genome sequence of Zooshikella ganghwensis VG4 isolated from Red Sea sediments.</title>
        <authorList>
            <person name="Rehman Z."/>
            <person name="Alam I."/>
            <person name="Kamau A."/>
            <person name="Bajic V."/>
            <person name="Leiknes T."/>
        </authorList>
    </citation>
    <scope>NUCLEOTIDE SEQUENCE [LARGE SCALE GENOMIC DNA]</scope>
    <source>
        <strain evidence="10 11">VG4</strain>
    </source>
</reference>
<dbReference type="InterPro" id="IPR050189">
    <property type="entry name" value="MFS_Efflux_Transporters"/>
</dbReference>
<feature type="transmembrane region" description="Helical" evidence="8">
    <location>
        <begin position="213"/>
        <end position="237"/>
    </location>
</feature>
<evidence type="ECO:0000256" key="1">
    <source>
        <dbReference type="ARBA" id="ARBA00004651"/>
    </source>
</evidence>
<dbReference type="GO" id="GO:0042910">
    <property type="term" value="F:xenobiotic transmembrane transporter activity"/>
    <property type="evidence" value="ECO:0007669"/>
    <property type="project" value="InterPro"/>
</dbReference>
<dbReference type="Pfam" id="PF07690">
    <property type="entry name" value="MFS_1"/>
    <property type="match status" value="1"/>
</dbReference>
<feature type="transmembrane region" description="Helical" evidence="8">
    <location>
        <begin position="368"/>
        <end position="388"/>
    </location>
</feature>
<feature type="transmembrane region" description="Helical" evidence="8">
    <location>
        <begin position="305"/>
        <end position="324"/>
    </location>
</feature>
<evidence type="ECO:0000313" key="10">
    <source>
        <dbReference type="EMBL" id="RDH42120.1"/>
    </source>
</evidence>
<sequence>MDSMKDKFDILPVILLLSLLAGCIEVDMSIPSFPDIAAELNTNFSLVQMTIALNFVGFVLGALFYGPLSDSFGRRNVILSGSVVMLIGALGCVFSTSIEFLLLSRLIQGIGACAPVVVVFAIISDKYEGVKMYSLFGLVNAFMSIAMAIAPLVGGWVNYYFGWRGNYAIVALITFVSLIALFIFLPETKKEKTTINLRFLTDSYSKLVFSSKFVISSLVPSLLFAAYMVFVASSAFLYRETFDLSVAQFVAHFFCVVASFSITSLLSGRLITILGGESQTEKIGIFVAIFSMLMLAVLGNNPLMLTLFMSTFCIGFALLYPIVFGRSMSIFPQISGVASSFNMSTRSLLVVAATSLSSYLYSGEPQQMAYIMLGIALVAFVLSMIFYLQKDKVSLADSL</sequence>
<dbReference type="GO" id="GO:0005886">
    <property type="term" value="C:plasma membrane"/>
    <property type="evidence" value="ECO:0007669"/>
    <property type="project" value="UniProtKB-SubCell"/>
</dbReference>
<feature type="transmembrane region" description="Helical" evidence="8">
    <location>
        <begin position="45"/>
        <end position="65"/>
    </location>
</feature>